<evidence type="ECO:0000313" key="2">
    <source>
        <dbReference type="EMBL" id="MBD2752400.1"/>
    </source>
</evidence>
<dbReference type="Proteomes" id="UP000653797">
    <property type="component" value="Unassembled WGS sequence"/>
</dbReference>
<feature type="transmembrane region" description="Helical" evidence="1">
    <location>
        <begin position="80"/>
        <end position="98"/>
    </location>
</feature>
<proteinExistence type="predicted"/>
<reference evidence="2" key="1">
    <citation type="submission" date="2020-09" db="EMBL/GenBank/DDBJ databases">
        <authorList>
            <person name="Kim M.K."/>
        </authorList>
    </citation>
    <scope>NUCLEOTIDE SEQUENCE</scope>
    <source>
        <strain evidence="2">BT704</strain>
    </source>
</reference>
<protein>
    <submittedName>
        <fullName evidence="2">Uncharacterized protein</fullName>
    </submittedName>
</protein>
<sequence length="179" mass="19867">MINVFFISSLSTCLLAQQLAVDAYWVKIVTTEGNRFSGVLSDIDNSHLYLTQERNTWRTDDGRIPIDRIRKVAIRRKNQTPAVITGAVLGGLLVGYLANQSLRTNQTRSPVSHGLTLTFAIAGGAAGGVVIGSAVGRLTRRVIRPLQLVDPATFLLRQLEPFSVRYQQDFMYRLPKPLQ</sequence>
<keyword evidence="1" id="KW-0472">Membrane</keyword>
<keyword evidence="3" id="KW-1185">Reference proteome</keyword>
<comment type="caution">
    <text evidence="2">The sequence shown here is derived from an EMBL/GenBank/DDBJ whole genome shotgun (WGS) entry which is preliminary data.</text>
</comment>
<evidence type="ECO:0000313" key="3">
    <source>
        <dbReference type="Proteomes" id="UP000653797"/>
    </source>
</evidence>
<accession>A0A927AZ34</accession>
<dbReference type="EMBL" id="JACXAA010000002">
    <property type="protein sequence ID" value="MBD2752400.1"/>
    <property type="molecule type" value="Genomic_DNA"/>
</dbReference>
<name>A0A927AZ34_9BACT</name>
<dbReference type="AlphaFoldDB" id="A0A927AZ34"/>
<organism evidence="2 3">
    <name type="scientific">Spirosoma validum</name>
    <dbReference type="NCBI Taxonomy" id="2771355"/>
    <lineage>
        <taxon>Bacteria</taxon>
        <taxon>Pseudomonadati</taxon>
        <taxon>Bacteroidota</taxon>
        <taxon>Cytophagia</taxon>
        <taxon>Cytophagales</taxon>
        <taxon>Cytophagaceae</taxon>
        <taxon>Spirosoma</taxon>
    </lineage>
</organism>
<evidence type="ECO:0000256" key="1">
    <source>
        <dbReference type="SAM" id="Phobius"/>
    </source>
</evidence>
<keyword evidence="1" id="KW-0812">Transmembrane</keyword>
<keyword evidence="1" id="KW-1133">Transmembrane helix</keyword>
<gene>
    <name evidence="2" type="ORF">IC230_05835</name>
</gene>
<feature type="transmembrane region" description="Helical" evidence="1">
    <location>
        <begin position="118"/>
        <end position="138"/>
    </location>
</feature>